<dbReference type="SUPFAM" id="SSF64288">
    <property type="entry name" value="Chorismate lyase-like"/>
    <property type="match status" value="1"/>
</dbReference>
<dbReference type="PROSITE" id="PS50949">
    <property type="entry name" value="HTH_GNTR"/>
    <property type="match status" value="1"/>
</dbReference>
<evidence type="ECO:0000256" key="1">
    <source>
        <dbReference type="ARBA" id="ARBA00023015"/>
    </source>
</evidence>
<dbReference type="SUPFAM" id="SSF46785">
    <property type="entry name" value="Winged helix' DNA-binding domain"/>
    <property type="match status" value="1"/>
</dbReference>
<dbReference type="InterPro" id="IPR036388">
    <property type="entry name" value="WH-like_DNA-bd_sf"/>
</dbReference>
<dbReference type="RefSeq" id="WP_345437327.1">
    <property type="nucleotide sequence ID" value="NZ_BAABKO010000002.1"/>
</dbReference>
<keyword evidence="2" id="KW-0238">DNA-binding</keyword>
<dbReference type="InterPro" id="IPR011663">
    <property type="entry name" value="UTRA"/>
</dbReference>
<evidence type="ECO:0000256" key="3">
    <source>
        <dbReference type="ARBA" id="ARBA00023163"/>
    </source>
</evidence>
<accession>A0ABP9A1T8</accession>
<dbReference type="InterPro" id="IPR050679">
    <property type="entry name" value="Bact_HTH_transcr_reg"/>
</dbReference>
<evidence type="ECO:0000313" key="5">
    <source>
        <dbReference type="EMBL" id="GAA4770844.1"/>
    </source>
</evidence>
<organism evidence="5 6">
    <name type="scientific">Microbacterium gilvum</name>
    <dbReference type="NCBI Taxonomy" id="1336204"/>
    <lineage>
        <taxon>Bacteria</taxon>
        <taxon>Bacillati</taxon>
        <taxon>Actinomycetota</taxon>
        <taxon>Actinomycetes</taxon>
        <taxon>Micrococcales</taxon>
        <taxon>Microbacteriaceae</taxon>
        <taxon>Microbacterium</taxon>
    </lineage>
</organism>
<sequence>MTLAHVHDPALDATIAALADRCDPAHPEPLSSQIARELERAIRAGGIEGRTLLPSEAEMARLLRTSTWVVKRAVTHLVGRGLAIRRRGIGTIVVSLHDDVPDDTLAEELPHESGLAADRTVAIDRIAATAPIATALVIEAGTIVQRATRVLHVDGSPVAVLQSHVPAAHPLDAETIARAGLYAVLSRRNARPRFGAESVGARPASAAERALLARTEDCWVLTIERTMLTAAGDPVEHAVHAYLPEHFRQRTLLR</sequence>
<feature type="domain" description="HTH gntR-type" evidence="4">
    <location>
        <begin position="28"/>
        <end position="96"/>
    </location>
</feature>
<dbReference type="Gene3D" id="1.10.10.10">
    <property type="entry name" value="Winged helix-like DNA-binding domain superfamily/Winged helix DNA-binding domain"/>
    <property type="match status" value="1"/>
</dbReference>
<dbReference type="InterPro" id="IPR028978">
    <property type="entry name" value="Chorismate_lyase_/UTRA_dom_sf"/>
</dbReference>
<evidence type="ECO:0000256" key="2">
    <source>
        <dbReference type="ARBA" id="ARBA00023125"/>
    </source>
</evidence>
<keyword evidence="6" id="KW-1185">Reference proteome</keyword>
<dbReference type="EMBL" id="BAABKO010000002">
    <property type="protein sequence ID" value="GAA4770844.1"/>
    <property type="molecule type" value="Genomic_DNA"/>
</dbReference>
<name>A0ABP9A1T8_9MICO</name>
<comment type="caution">
    <text evidence="5">The sequence shown here is derived from an EMBL/GenBank/DDBJ whole genome shotgun (WGS) entry which is preliminary data.</text>
</comment>
<dbReference type="Pfam" id="PF00392">
    <property type="entry name" value="GntR"/>
    <property type="match status" value="1"/>
</dbReference>
<dbReference type="Proteomes" id="UP001501645">
    <property type="component" value="Unassembled WGS sequence"/>
</dbReference>
<proteinExistence type="predicted"/>
<dbReference type="PANTHER" id="PTHR44846:SF17">
    <property type="entry name" value="GNTR-FAMILY TRANSCRIPTIONAL REGULATOR"/>
    <property type="match status" value="1"/>
</dbReference>
<dbReference type="PANTHER" id="PTHR44846">
    <property type="entry name" value="MANNOSYL-D-GLYCERATE TRANSPORT/METABOLISM SYSTEM REPRESSOR MNGR-RELATED"/>
    <property type="match status" value="1"/>
</dbReference>
<dbReference type="Gene3D" id="3.40.1410.10">
    <property type="entry name" value="Chorismate lyase-like"/>
    <property type="match status" value="1"/>
</dbReference>
<keyword evidence="3" id="KW-0804">Transcription</keyword>
<dbReference type="InterPro" id="IPR036390">
    <property type="entry name" value="WH_DNA-bd_sf"/>
</dbReference>
<dbReference type="SMART" id="SM00866">
    <property type="entry name" value="UTRA"/>
    <property type="match status" value="1"/>
</dbReference>
<dbReference type="InterPro" id="IPR000524">
    <property type="entry name" value="Tscrpt_reg_HTH_GntR"/>
</dbReference>
<gene>
    <name evidence="5" type="ORF">GCM10023351_13370</name>
</gene>
<protein>
    <submittedName>
        <fullName evidence="5">GntR family transcriptional regulator</fullName>
    </submittedName>
</protein>
<dbReference type="Pfam" id="PF07702">
    <property type="entry name" value="UTRA"/>
    <property type="match status" value="1"/>
</dbReference>
<evidence type="ECO:0000313" key="6">
    <source>
        <dbReference type="Proteomes" id="UP001501645"/>
    </source>
</evidence>
<keyword evidence="1" id="KW-0805">Transcription regulation</keyword>
<evidence type="ECO:0000259" key="4">
    <source>
        <dbReference type="PROSITE" id="PS50949"/>
    </source>
</evidence>
<reference evidence="6" key="1">
    <citation type="journal article" date="2019" name="Int. J. Syst. Evol. Microbiol.">
        <title>The Global Catalogue of Microorganisms (GCM) 10K type strain sequencing project: providing services to taxonomists for standard genome sequencing and annotation.</title>
        <authorList>
            <consortium name="The Broad Institute Genomics Platform"/>
            <consortium name="The Broad Institute Genome Sequencing Center for Infectious Disease"/>
            <person name="Wu L."/>
            <person name="Ma J."/>
        </authorList>
    </citation>
    <scope>NUCLEOTIDE SEQUENCE [LARGE SCALE GENOMIC DNA]</scope>
    <source>
        <strain evidence="6">JCM 18537</strain>
    </source>
</reference>